<dbReference type="InterPro" id="IPR003660">
    <property type="entry name" value="HAMP_dom"/>
</dbReference>
<dbReference type="PROSITE" id="PS50109">
    <property type="entry name" value="HIS_KIN"/>
    <property type="match status" value="1"/>
</dbReference>
<keyword evidence="8 16" id="KW-0812">Transmembrane</keyword>
<evidence type="ECO:0000256" key="1">
    <source>
        <dbReference type="ARBA" id="ARBA00000085"/>
    </source>
</evidence>
<keyword evidence="9" id="KW-0547">Nucleotide-binding</keyword>
<keyword evidence="7" id="KW-0808">Transferase</keyword>
<evidence type="ECO:0000256" key="9">
    <source>
        <dbReference type="ARBA" id="ARBA00022741"/>
    </source>
</evidence>
<organism evidence="19 20">
    <name type="scientific">Acidovorax kalamii</name>
    <dbReference type="NCBI Taxonomy" id="2004485"/>
    <lineage>
        <taxon>Bacteria</taxon>
        <taxon>Pseudomonadati</taxon>
        <taxon>Pseudomonadota</taxon>
        <taxon>Betaproteobacteria</taxon>
        <taxon>Burkholderiales</taxon>
        <taxon>Comamonadaceae</taxon>
        <taxon>Acidovorax</taxon>
    </lineage>
</organism>
<evidence type="ECO:0000256" key="2">
    <source>
        <dbReference type="ARBA" id="ARBA00004429"/>
    </source>
</evidence>
<evidence type="ECO:0000256" key="8">
    <source>
        <dbReference type="ARBA" id="ARBA00022692"/>
    </source>
</evidence>
<dbReference type="InterPro" id="IPR004358">
    <property type="entry name" value="Sig_transdc_His_kin-like_C"/>
</dbReference>
<feature type="transmembrane region" description="Helical" evidence="16">
    <location>
        <begin position="94"/>
        <end position="117"/>
    </location>
</feature>
<evidence type="ECO:0000256" key="10">
    <source>
        <dbReference type="ARBA" id="ARBA00022777"/>
    </source>
</evidence>
<evidence type="ECO:0000256" key="12">
    <source>
        <dbReference type="ARBA" id="ARBA00022989"/>
    </source>
</evidence>
<reference evidence="19 20" key="1">
    <citation type="submission" date="2017-07" db="EMBL/GenBank/DDBJ databases">
        <title>Acidovorax KNDSW TSA 6 genome sequence and assembly.</title>
        <authorList>
            <person name="Mayilraj S."/>
        </authorList>
    </citation>
    <scope>NUCLEOTIDE SEQUENCE [LARGE SCALE GENOMIC DNA]</scope>
    <source>
        <strain evidence="19 20">KNDSW-TSA6</strain>
    </source>
</reference>
<keyword evidence="14 16" id="KW-0472">Membrane</keyword>
<dbReference type="Pfam" id="PF00672">
    <property type="entry name" value="HAMP"/>
    <property type="match status" value="1"/>
</dbReference>
<dbReference type="InterPro" id="IPR003661">
    <property type="entry name" value="HisK_dim/P_dom"/>
</dbReference>
<name>A0A235ETD6_9BURK</name>
<dbReference type="InterPro" id="IPR005467">
    <property type="entry name" value="His_kinase_dom"/>
</dbReference>
<dbReference type="PROSITE" id="PS50885">
    <property type="entry name" value="HAMP"/>
    <property type="match status" value="1"/>
</dbReference>
<dbReference type="EMBL" id="NOIG01000001">
    <property type="protein sequence ID" value="OYD52290.1"/>
    <property type="molecule type" value="Genomic_DNA"/>
</dbReference>
<dbReference type="CDD" id="cd00075">
    <property type="entry name" value="HATPase"/>
    <property type="match status" value="1"/>
</dbReference>
<evidence type="ECO:0000256" key="13">
    <source>
        <dbReference type="ARBA" id="ARBA00023012"/>
    </source>
</evidence>
<dbReference type="SUPFAM" id="SSF47384">
    <property type="entry name" value="Homodimeric domain of signal transducing histidine kinase"/>
    <property type="match status" value="1"/>
</dbReference>
<comment type="subcellular location">
    <subcellularLocation>
        <location evidence="2">Cell inner membrane</location>
        <topology evidence="2">Multi-pass membrane protein</topology>
    </subcellularLocation>
</comment>
<feature type="domain" description="HAMP" evidence="18">
    <location>
        <begin position="118"/>
        <end position="170"/>
    </location>
</feature>
<dbReference type="Gene3D" id="1.10.287.130">
    <property type="match status" value="1"/>
</dbReference>
<dbReference type="AlphaFoldDB" id="A0A235ETD6"/>
<dbReference type="InterPro" id="IPR050980">
    <property type="entry name" value="2C_sensor_his_kinase"/>
</dbReference>
<feature type="region of interest" description="Disordered" evidence="15">
    <location>
        <begin position="52"/>
        <end position="86"/>
    </location>
</feature>
<dbReference type="SMART" id="SM00387">
    <property type="entry name" value="HATPase_c"/>
    <property type="match status" value="1"/>
</dbReference>
<dbReference type="SUPFAM" id="SSF55874">
    <property type="entry name" value="ATPase domain of HSP90 chaperone/DNA topoisomerase II/histidine kinase"/>
    <property type="match status" value="1"/>
</dbReference>
<feature type="compositionally biased region" description="Pro residues" evidence="15">
    <location>
        <begin position="55"/>
        <end position="64"/>
    </location>
</feature>
<accession>A0A235ETD6</accession>
<feature type="domain" description="Histidine kinase" evidence="17">
    <location>
        <begin position="178"/>
        <end position="376"/>
    </location>
</feature>
<evidence type="ECO:0000313" key="19">
    <source>
        <dbReference type="EMBL" id="OYD52290.1"/>
    </source>
</evidence>
<evidence type="ECO:0000256" key="5">
    <source>
        <dbReference type="ARBA" id="ARBA00022519"/>
    </source>
</evidence>
<evidence type="ECO:0000259" key="17">
    <source>
        <dbReference type="PROSITE" id="PS50109"/>
    </source>
</evidence>
<dbReference type="InterPro" id="IPR036097">
    <property type="entry name" value="HisK_dim/P_sf"/>
</dbReference>
<dbReference type="PANTHER" id="PTHR44936">
    <property type="entry name" value="SENSOR PROTEIN CREC"/>
    <property type="match status" value="1"/>
</dbReference>
<dbReference type="OrthoDB" id="9804645at2"/>
<evidence type="ECO:0000256" key="14">
    <source>
        <dbReference type="ARBA" id="ARBA00023136"/>
    </source>
</evidence>
<dbReference type="Pfam" id="PF00512">
    <property type="entry name" value="HisKA"/>
    <property type="match status" value="1"/>
</dbReference>
<keyword evidence="4" id="KW-1003">Cell membrane</keyword>
<dbReference type="RefSeq" id="WP_094285383.1">
    <property type="nucleotide sequence ID" value="NZ_NOIG01000001.1"/>
</dbReference>
<evidence type="ECO:0000256" key="16">
    <source>
        <dbReference type="SAM" id="Phobius"/>
    </source>
</evidence>
<sequence length="377" mass="40946">MASWMAARGRAALQRWLPNTLFGRLALLLIVAVIASHVLALTLMFELRPAHPERPPGPPGPPPHWGVAEGRPLPPPGQPPHGERPDFWNAPLSLQMGLLLDIGVRLAALVAVAWWAARWLSRPMHRLATAAQQLGRDINRPPLPEDGTLECRDASRVFNQMQARIRQQLAERDRFVAAVSHDLRTPLTRLRLRTESLGDARAQQLFRRDIAEMDAMITSTLDYLRGVAGAEAWALLDVRALADSLADDQLALGHRVSVAGQAAPLRAQAVALRRCLDNLVGNAIRYGGSAEITLHDAADSLTVEVRDHGPGLPPEELERVMEPFYRVEASRNRQSGGAGLGLTIASDIARRHGGQLVLRNAAGGGLVAAATFPRKAA</sequence>
<dbReference type="InterPro" id="IPR036890">
    <property type="entry name" value="HATPase_C_sf"/>
</dbReference>
<keyword evidence="11" id="KW-0067">ATP-binding</keyword>
<evidence type="ECO:0000256" key="11">
    <source>
        <dbReference type="ARBA" id="ARBA00022840"/>
    </source>
</evidence>
<evidence type="ECO:0000256" key="6">
    <source>
        <dbReference type="ARBA" id="ARBA00022553"/>
    </source>
</evidence>
<keyword evidence="6" id="KW-0597">Phosphoprotein</keyword>
<dbReference type="Gene3D" id="3.30.565.10">
    <property type="entry name" value="Histidine kinase-like ATPase, C-terminal domain"/>
    <property type="match status" value="1"/>
</dbReference>
<dbReference type="PANTHER" id="PTHR44936:SF5">
    <property type="entry name" value="SENSOR HISTIDINE KINASE ENVZ"/>
    <property type="match status" value="1"/>
</dbReference>
<evidence type="ECO:0000259" key="18">
    <source>
        <dbReference type="PROSITE" id="PS50885"/>
    </source>
</evidence>
<dbReference type="GO" id="GO:0005524">
    <property type="term" value="F:ATP binding"/>
    <property type="evidence" value="ECO:0007669"/>
    <property type="project" value="UniProtKB-KW"/>
</dbReference>
<feature type="transmembrane region" description="Helical" evidence="16">
    <location>
        <begin position="21"/>
        <end position="45"/>
    </location>
</feature>
<keyword evidence="5" id="KW-0997">Cell inner membrane</keyword>
<dbReference type="SMART" id="SM00304">
    <property type="entry name" value="HAMP"/>
    <property type="match status" value="1"/>
</dbReference>
<dbReference type="GO" id="GO:0000155">
    <property type="term" value="F:phosphorelay sensor kinase activity"/>
    <property type="evidence" value="ECO:0007669"/>
    <property type="project" value="InterPro"/>
</dbReference>
<proteinExistence type="predicted"/>
<keyword evidence="10 19" id="KW-0418">Kinase</keyword>
<dbReference type="CDD" id="cd00082">
    <property type="entry name" value="HisKA"/>
    <property type="match status" value="1"/>
</dbReference>
<dbReference type="Pfam" id="PF02518">
    <property type="entry name" value="HATPase_c"/>
    <property type="match status" value="1"/>
</dbReference>
<evidence type="ECO:0000256" key="7">
    <source>
        <dbReference type="ARBA" id="ARBA00022679"/>
    </source>
</evidence>
<evidence type="ECO:0000313" key="20">
    <source>
        <dbReference type="Proteomes" id="UP000215441"/>
    </source>
</evidence>
<dbReference type="EC" id="2.7.13.3" evidence="3"/>
<protein>
    <recommendedName>
        <fullName evidence="3">histidine kinase</fullName>
        <ecNumber evidence="3">2.7.13.3</ecNumber>
    </recommendedName>
</protein>
<dbReference type="GO" id="GO:0005886">
    <property type="term" value="C:plasma membrane"/>
    <property type="evidence" value="ECO:0007669"/>
    <property type="project" value="UniProtKB-SubCell"/>
</dbReference>
<evidence type="ECO:0000256" key="3">
    <source>
        <dbReference type="ARBA" id="ARBA00012438"/>
    </source>
</evidence>
<dbReference type="PRINTS" id="PR00344">
    <property type="entry name" value="BCTRLSENSOR"/>
</dbReference>
<comment type="catalytic activity">
    <reaction evidence="1">
        <text>ATP + protein L-histidine = ADP + protein N-phospho-L-histidine.</text>
        <dbReference type="EC" id="2.7.13.3"/>
    </reaction>
</comment>
<dbReference type="Proteomes" id="UP000215441">
    <property type="component" value="Unassembled WGS sequence"/>
</dbReference>
<dbReference type="SMART" id="SM00388">
    <property type="entry name" value="HisKA"/>
    <property type="match status" value="1"/>
</dbReference>
<dbReference type="InterPro" id="IPR003594">
    <property type="entry name" value="HATPase_dom"/>
</dbReference>
<keyword evidence="13" id="KW-0902">Two-component regulatory system</keyword>
<evidence type="ECO:0000256" key="4">
    <source>
        <dbReference type="ARBA" id="ARBA00022475"/>
    </source>
</evidence>
<comment type="caution">
    <text evidence="19">The sequence shown here is derived from an EMBL/GenBank/DDBJ whole genome shotgun (WGS) entry which is preliminary data.</text>
</comment>
<evidence type="ECO:0000256" key="15">
    <source>
        <dbReference type="SAM" id="MobiDB-lite"/>
    </source>
</evidence>
<gene>
    <name evidence="19" type="ORF">CBY09_00235</name>
</gene>
<keyword evidence="20" id="KW-1185">Reference proteome</keyword>
<keyword evidence="12 16" id="KW-1133">Transmembrane helix</keyword>